<feature type="compositionally biased region" description="Low complexity" evidence="1">
    <location>
        <begin position="146"/>
        <end position="175"/>
    </location>
</feature>
<name>A0A8F8PKB9_9VIRU</name>
<sequence>MAEKVTVECDESGNPYVIKGDGKRFRLYQKGPTFGLKTSVAPRGHGKFLIEFNPRTNKLVCKPKSANDKIKGAKYQMYLRNGLLICRRTLPAGAKAPKEEKEEEIDEVGSQTMQIPEDEVVTNGEPMEVVAEEPIAVPTPTPVPVAAPAAKKAPPKAAAKKAPSAKPKVAGAAKKVPAKKVAKK</sequence>
<organism evidence="2">
    <name type="scientific">Clandestinovirus</name>
    <dbReference type="NCBI Taxonomy" id="2831644"/>
    <lineage>
        <taxon>Viruses</taxon>
    </lineage>
</organism>
<dbReference type="EMBL" id="MZ420154">
    <property type="protein sequence ID" value="QYA18606.1"/>
    <property type="molecule type" value="Genomic_DNA"/>
</dbReference>
<evidence type="ECO:0000313" key="2">
    <source>
        <dbReference type="EMBL" id="QYA18606.1"/>
    </source>
</evidence>
<feature type="region of interest" description="Disordered" evidence="1">
    <location>
        <begin position="93"/>
        <end position="121"/>
    </location>
</feature>
<evidence type="ECO:0000256" key="1">
    <source>
        <dbReference type="SAM" id="MobiDB-lite"/>
    </source>
</evidence>
<gene>
    <name evidence="2" type="ORF">KOM_12_337</name>
</gene>
<protein>
    <submittedName>
        <fullName evidence="2">Uncharacterized protein</fullName>
    </submittedName>
</protein>
<accession>A0A8F8PKB9</accession>
<feature type="region of interest" description="Disordered" evidence="1">
    <location>
        <begin position="138"/>
        <end position="184"/>
    </location>
</feature>
<reference evidence="2" key="1">
    <citation type="submission" date="2021-06" db="EMBL/GenBank/DDBJ databases">
        <authorList>
            <person name="Rolland C."/>
        </authorList>
    </citation>
    <scope>NUCLEOTIDE SEQUENCE</scope>
    <source>
        <strain evidence="2">347.936635</strain>
    </source>
</reference>
<proteinExistence type="predicted"/>